<organism evidence="1 2">
    <name type="scientific">Rhizobium rosettiformans W3</name>
    <dbReference type="NCBI Taxonomy" id="538378"/>
    <lineage>
        <taxon>Bacteria</taxon>
        <taxon>Pseudomonadati</taxon>
        <taxon>Pseudomonadota</taxon>
        <taxon>Alphaproteobacteria</taxon>
        <taxon>Hyphomicrobiales</taxon>
        <taxon>Rhizobiaceae</taxon>
        <taxon>Rhizobium/Agrobacterium group</taxon>
        <taxon>Rhizobium</taxon>
    </lineage>
</organism>
<dbReference type="AlphaFoldDB" id="A0A4V4HPZ3"/>
<sequence>MSNWSPPTKRLEIELSLREAENAVERVRGVGGGEPVFKKTRVPVRMVAAMKAQGATTEEIVAGYPSVTVRMVELAEIWTAAHPALGRPPRLSELGATVINAKRFSLPLPPGKIS</sequence>
<comment type="caution">
    <text evidence="1">The sequence shown here is derived from an EMBL/GenBank/DDBJ whole genome shotgun (WGS) entry which is preliminary data.</text>
</comment>
<protein>
    <submittedName>
        <fullName evidence="1">DUF433 domain-containing protein</fullName>
    </submittedName>
</protein>
<dbReference type="InterPro" id="IPR009057">
    <property type="entry name" value="Homeodomain-like_sf"/>
</dbReference>
<reference evidence="1 2" key="1">
    <citation type="submission" date="2019-04" db="EMBL/GenBank/DDBJ databases">
        <title>genome sequence of strain W3.</title>
        <authorList>
            <person name="Gao J."/>
            <person name="Sun J."/>
        </authorList>
    </citation>
    <scope>NUCLEOTIDE SEQUENCE [LARGE SCALE GENOMIC DNA]</scope>
    <source>
        <strain evidence="1 2">W3</strain>
    </source>
</reference>
<evidence type="ECO:0000313" key="1">
    <source>
        <dbReference type="EMBL" id="THV31866.1"/>
    </source>
</evidence>
<dbReference type="Pfam" id="PF04255">
    <property type="entry name" value="DUF433"/>
    <property type="match status" value="1"/>
</dbReference>
<dbReference type="EMBL" id="STGU01000017">
    <property type="protein sequence ID" value="THV31866.1"/>
    <property type="molecule type" value="Genomic_DNA"/>
</dbReference>
<dbReference type="Proteomes" id="UP000307378">
    <property type="component" value="Unassembled WGS sequence"/>
</dbReference>
<dbReference type="Gene3D" id="1.10.10.10">
    <property type="entry name" value="Winged helix-like DNA-binding domain superfamily/Winged helix DNA-binding domain"/>
    <property type="match status" value="1"/>
</dbReference>
<gene>
    <name evidence="1" type="ORF">FAA86_21225</name>
</gene>
<proteinExistence type="predicted"/>
<dbReference type="SUPFAM" id="SSF46689">
    <property type="entry name" value="Homeodomain-like"/>
    <property type="match status" value="1"/>
</dbReference>
<name>A0A4V4HPZ3_9HYPH</name>
<dbReference type="InterPro" id="IPR036388">
    <property type="entry name" value="WH-like_DNA-bd_sf"/>
</dbReference>
<dbReference type="InterPro" id="IPR007367">
    <property type="entry name" value="DUF433"/>
</dbReference>
<accession>A0A4V4HPZ3</accession>
<evidence type="ECO:0000313" key="2">
    <source>
        <dbReference type="Proteomes" id="UP000307378"/>
    </source>
</evidence>